<name>A0A1M5V3T7_9CLOT</name>
<reference evidence="2 3" key="1">
    <citation type="submission" date="2016-11" db="EMBL/GenBank/DDBJ databases">
        <authorList>
            <person name="Jaros S."/>
            <person name="Januszkiewicz K."/>
            <person name="Wedrychowicz H."/>
        </authorList>
    </citation>
    <scope>NUCLEOTIDE SEQUENCE [LARGE SCALE GENOMIC DNA]</scope>
    <source>
        <strain evidence="2 3">DSM 3089</strain>
    </source>
</reference>
<feature type="transmembrane region" description="Helical" evidence="1">
    <location>
        <begin position="147"/>
        <end position="172"/>
    </location>
</feature>
<evidence type="ECO:0000256" key="1">
    <source>
        <dbReference type="SAM" id="Phobius"/>
    </source>
</evidence>
<organism evidence="2 3">
    <name type="scientific">Clostridium collagenovorans DSM 3089</name>
    <dbReference type="NCBI Taxonomy" id="1121306"/>
    <lineage>
        <taxon>Bacteria</taxon>
        <taxon>Bacillati</taxon>
        <taxon>Bacillota</taxon>
        <taxon>Clostridia</taxon>
        <taxon>Eubacteriales</taxon>
        <taxon>Clostridiaceae</taxon>
        <taxon>Clostridium</taxon>
    </lineage>
</organism>
<evidence type="ECO:0000313" key="3">
    <source>
        <dbReference type="Proteomes" id="UP000184526"/>
    </source>
</evidence>
<keyword evidence="1" id="KW-1133">Transmembrane helix</keyword>
<evidence type="ECO:0008006" key="4">
    <source>
        <dbReference type="Google" id="ProtNLM"/>
    </source>
</evidence>
<feature type="transmembrane region" description="Helical" evidence="1">
    <location>
        <begin position="26"/>
        <end position="44"/>
    </location>
</feature>
<feature type="transmembrane region" description="Helical" evidence="1">
    <location>
        <begin position="218"/>
        <end position="237"/>
    </location>
</feature>
<evidence type="ECO:0000313" key="2">
    <source>
        <dbReference type="EMBL" id="SHH69866.1"/>
    </source>
</evidence>
<accession>A0A1M5V3T7</accession>
<keyword evidence="3" id="KW-1185">Reference proteome</keyword>
<sequence length="247" mass="29052">MKSNFMNINLNIVKNNVLGFISKKNIFQVSILFILVNLITLSSYEINTFNELLNLSFYGVPKISELPIEFLKWSAIQFFILYIILKLFYTEVYEKLHMTLLRVSDKKTFINSLLVSMFCICILYYLIGFLVLISFNLKLLFTTINSIYLFKIFLLCILFSYTFSLIGILMFFFIKNENLVFTLIFFFTIISTSIEGNINKYLLISQGMLIKHISYNFNYVFSITLILVFLVITFYGIKSLFMGRDIY</sequence>
<dbReference type="Proteomes" id="UP000184526">
    <property type="component" value="Unassembled WGS sequence"/>
</dbReference>
<feature type="transmembrane region" description="Helical" evidence="1">
    <location>
        <begin position="109"/>
        <end position="135"/>
    </location>
</feature>
<dbReference type="AlphaFoldDB" id="A0A1M5V3T7"/>
<protein>
    <recommendedName>
        <fullName evidence="4">ABC-2 family transporter protein</fullName>
    </recommendedName>
</protein>
<feature type="transmembrane region" description="Helical" evidence="1">
    <location>
        <begin position="70"/>
        <end position="89"/>
    </location>
</feature>
<keyword evidence="1" id="KW-0472">Membrane</keyword>
<gene>
    <name evidence="2" type="ORF">SAMN02745196_01087</name>
</gene>
<dbReference type="STRING" id="1121306.SAMN02745196_01087"/>
<dbReference type="EMBL" id="FQXP01000004">
    <property type="protein sequence ID" value="SHH69866.1"/>
    <property type="molecule type" value="Genomic_DNA"/>
</dbReference>
<proteinExistence type="predicted"/>
<feature type="transmembrane region" description="Helical" evidence="1">
    <location>
        <begin position="179"/>
        <end position="198"/>
    </location>
</feature>
<keyword evidence="1" id="KW-0812">Transmembrane</keyword>